<proteinExistence type="predicted"/>
<reference evidence="1 2" key="1">
    <citation type="submission" date="2016-06" db="EMBL/GenBank/DDBJ databases">
        <authorList>
            <person name="Kjaerup R.B."/>
            <person name="Dalgaard T.S."/>
            <person name="Juul-Madsen H.R."/>
        </authorList>
    </citation>
    <scope>NUCLEOTIDE SEQUENCE [LARGE SCALE GENOMIC DNA]</scope>
    <source>
        <strain evidence="1">2</strain>
    </source>
</reference>
<dbReference type="EMBL" id="FLQY01000041">
    <property type="protein sequence ID" value="SBT04762.1"/>
    <property type="molecule type" value="Genomic_DNA"/>
</dbReference>
<gene>
    <name evidence="1" type="ORF">PROAA_1350013</name>
</gene>
<evidence type="ECO:0000313" key="2">
    <source>
        <dbReference type="Proteomes" id="UP000199600"/>
    </source>
</evidence>
<keyword evidence="2" id="KW-1185">Reference proteome</keyword>
<evidence type="ECO:0000313" key="1">
    <source>
        <dbReference type="EMBL" id="SBT04762.1"/>
    </source>
</evidence>
<name>A0A1A8XK38_9RHOO</name>
<organism evidence="1 2">
    <name type="scientific">Candidatus Propionivibrio aalborgensis</name>
    <dbReference type="NCBI Taxonomy" id="1860101"/>
    <lineage>
        <taxon>Bacteria</taxon>
        <taxon>Pseudomonadati</taxon>
        <taxon>Pseudomonadota</taxon>
        <taxon>Betaproteobacteria</taxon>
        <taxon>Rhodocyclales</taxon>
        <taxon>Rhodocyclaceae</taxon>
        <taxon>Propionivibrio</taxon>
    </lineage>
</organism>
<dbReference type="Proteomes" id="UP000199600">
    <property type="component" value="Unassembled WGS sequence"/>
</dbReference>
<dbReference type="AlphaFoldDB" id="A0A1A8XK38"/>
<sequence length="181" mass="20048">MALVLGSIRISESGRGSLRGPRFPVSFDAHAGGLHSDWETRLFVASTFERFILWPTNANAPISRRSPPGNQAMEDKPVAMELRTRLVAQIDGRTHLNPTKTTAPSITLTCQGRLIKTSTPDSDFLDRYAMFYPFSYSYNIVSIRPAWVTSKIAFPSQPLMELDGFSGPEARTTLGVRGFLP</sequence>
<accession>A0A1A8XK38</accession>
<protein>
    <submittedName>
        <fullName evidence="1">Uncharacterized protein</fullName>
    </submittedName>
</protein>